<comment type="similarity">
    <text evidence="1">Belongs to the eukaryotic/archaeal RNase P protein component 2 family.</text>
</comment>
<evidence type="ECO:0000313" key="4">
    <source>
        <dbReference type="EMBL" id="KGB39394.1"/>
    </source>
</evidence>
<protein>
    <submittedName>
        <fullName evidence="4">E3 ubiquitin-protein ligase</fullName>
    </submittedName>
</protein>
<accession>A0A095A1P5</accession>
<name>A0A095A1P5_SCHHA</name>
<evidence type="ECO:0000256" key="2">
    <source>
        <dbReference type="ARBA" id="ARBA00022694"/>
    </source>
</evidence>
<dbReference type="GO" id="GO:0001682">
    <property type="term" value="P:tRNA 5'-leader removal"/>
    <property type="evidence" value="ECO:0007669"/>
    <property type="project" value="InterPro"/>
</dbReference>
<evidence type="ECO:0000256" key="1">
    <source>
        <dbReference type="ARBA" id="ARBA00010800"/>
    </source>
</evidence>
<proteinExistence type="inferred from homology"/>
<dbReference type="Pfam" id="PF01900">
    <property type="entry name" value="RNase_P_Rpp14"/>
    <property type="match status" value="1"/>
</dbReference>
<dbReference type="SUPFAM" id="SSF160350">
    <property type="entry name" value="Rnp2-like"/>
    <property type="match status" value="1"/>
</dbReference>
<dbReference type="GO" id="GO:0033204">
    <property type="term" value="F:ribonuclease P RNA binding"/>
    <property type="evidence" value="ECO:0007669"/>
    <property type="project" value="TreeGrafter"/>
</dbReference>
<dbReference type="GO" id="GO:0005730">
    <property type="term" value="C:nucleolus"/>
    <property type="evidence" value="ECO:0007669"/>
    <property type="project" value="TreeGrafter"/>
</dbReference>
<organism evidence="4">
    <name type="scientific">Schistosoma haematobium</name>
    <name type="common">Blood fluke</name>
    <dbReference type="NCBI Taxonomy" id="6185"/>
    <lineage>
        <taxon>Eukaryota</taxon>
        <taxon>Metazoa</taxon>
        <taxon>Spiralia</taxon>
        <taxon>Lophotrochozoa</taxon>
        <taxon>Platyhelminthes</taxon>
        <taxon>Trematoda</taxon>
        <taxon>Digenea</taxon>
        <taxon>Strigeidida</taxon>
        <taxon>Schistosomatoidea</taxon>
        <taxon>Schistosomatidae</taxon>
        <taxon>Schistosoma</taxon>
    </lineage>
</organism>
<reference evidence="4" key="1">
    <citation type="journal article" date="2012" name="Nat. Genet.">
        <title>Whole-genome sequence of Schistosoma haematobium.</title>
        <authorList>
            <person name="Young N.D."/>
            <person name="Jex A.R."/>
            <person name="Li B."/>
            <person name="Liu S."/>
            <person name="Yang L."/>
            <person name="Xiong Z."/>
            <person name="Li Y."/>
            <person name="Cantacessi C."/>
            <person name="Hall R.S."/>
            <person name="Xu X."/>
            <person name="Chen F."/>
            <person name="Wu X."/>
            <person name="Zerlotini A."/>
            <person name="Oliveira G."/>
            <person name="Hofmann A."/>
            <person name="Zhang G."/>
            <person name="Fang X."/>
            <person name="Kang Y."/>
            <person name="Campbell B.E."/>
            <person name="Loukas A."/>
            <person name="Ranganathan S."/>
            <person name="Rollinson D."/>
            <person name="Rinaldi G."/>
            <person name="Brindley P.J."/>
            <person name="Yang H."/>
            <person name="Wang J."/>
            <person name="Wang J."/>
            <person name="Gasser R.B."/>
        </authorList>
    </citation>
    <scope>NUCLEOTIDE SEQUENCE [LARGE SCALE GENOMIC DNA]</scope>
</reference>
<dbReference type="PANTHER" id="PTHR15441:SF2">
    <property type="entry name" value="RIBONUCLEASE P_MRP PROTEIN SUBUNIT POP5"/>
    <property type="match status" value="1"/>
</dbReference>
<keyword evidence="2" id="KW-0819">tRNA processing</keyword>
<dbReference type="STRING" id="6185.A0A095A1P5"/>
<dbReference type="InterPro" id="IPR038085">
    <property type="entry name" value="Rnp2-like_sf"/>
</dbReference>
<feature type="region of interest" description="Disordered" evidence="3">
    <location>
        <begin position="11"/>
        <end position="39"/>
    </location>
</feature>
<dbReference type="Gene3D" id="3.30.70.3250">
    <property type="entry name" value="Ribonuclease P, Pop5 subunit"/>
    <property type="match status" value="1"/>
</dbReference>
<dbReference type="GO" id="GO:0030681">
    <property type="term" value="C:multimeric ribonuclease P complex"/>
    <property type="evidence" value="ECO:0007669"/>
    <property type="project" value="TreeGrafter"/>
</dbReference>
<dbReference type="InterPro" id="IPR002759">
    <property type="entry name" value="Pop5/Rpp14/Rnp2-like"/>
</dbReference>
<dbReference type="GO" id="GO:0000172">
    <property type="term" value="C:ribonuclease MRP complex"/>
    <property type="evidence" value="ECO:0007669"/>
    <property type="project" value="TreeGrafter"/>
</dbReference>
<evidence type="ECO:0000256" key="3">
    <source>
        <dbReference type="SAM" id="MobiDB-lite"/>
    </source>
</evidence>
<gene>
    <name evidence="4" type="ORF">MS3_07816</name>
</gene>
<sequence length="295" mass="32553">MKNCTVIPLYGRGADHTQDPRTKIPPRPAGRRTEPEPGVGSFGSTWGGLFGGSDGGNFRMSVGIGAFPFGFLSTTFNLGGNSNPANSHNVNGVSNRAIPPDNFWGADSETMSKICLFIAIFFIDPMVRIKNRYLVCFISIQPQNSNSFIPGYPGCQKEDTAAMRLSESDLLAMIKQNITLTHGSLGVGKCMSRFRVIHWCPASGLLIIRCLRSMSVYVQTALSLVTHLDLNGQKRKSVIDIYHTSGTVRGCQKFLVMFYSHNLFSRPEQLFRTALSIAVERNMISPYPPYINEES</sequence>
<dbReference type="PANTHER" id="PTHR15441">
    <property type="entry name" value="RIBONUCLEASE P PROTEIN SUBUNIT P14"/>
    <property type="match status" value="1"/>
</dbReference>
<feature type="compositionally biased region" description="Basic and acidic residues" evidence="3">
    <location>
        <begin position="13"/>
        <end position="22"/>
    </location>
</feature>
<dbReference type="EMBL" id="KL251194">
    <property type="protein sequence ID" value="KGB39394.1"/>
    <property type="molecule type" value="Genomic_DNA"/>
</dbReference>
<dbReference type="AlphaFoldDB" id="A0A095A1P5"/>